<evidence type="ECO:0000256" key="9">
    <source>
        <dbReference type="SAM" id="MobiDB-lite"/>
    </source>
</evidence>
<evidence type="ECO:0000256" key="4">
    <source>
        <dbReference type="ARBA" id="ARBA00022723"/>
    </source>
</evidence>
<dbReference type="ExpressionAtlas" id="A0A2K2DA58">
    <property type="expression patterns" value="baseline"/>
</dbReference>
<evidence type="ECO:0000313" key="12">
    <source>
        <dbReference type="EnsemblPlants" id="PNT71156"/>
    </source>
</evidence>
<reference evidence="11" key="2">
    <citation type="submission" date="2017-06" db="EMBL/GenBank/DDBJ databases">
        <title>WGS assembly of Brachypodium distachyon.</title>
        <authorList>
            <consortium name="The International Brachypodium Initiative"/>
            <person name="Lucas S."/>
            <person name="Harmon-Smith M."/>
            <person name="Lail K."/>
            <person name="Tice H."/>
            <person name="Grimwood J."/>
            <person name="Bruce D."/>
            <person name="Barry K."/>
            <person name="Shu S."/>
            <person name="Lindquist E."/>
            <person name="Wang M."/>
            <person name="Pitluck S."/>
            <person name="Vogel J.P."/>
            <person name="Garvin D.F."/>
            <person name="Mockler T.C."/>
            <person name="Schmutz J."/>
            <person name="Rokhsar D."/>
            <person name="Bevan M.W."/>
        </authorList>
    </citation>
    <scope>NUCLEOTIDE SEQUENCE</scope>
    <source>
        <strain evidence="11">Bd21</strain>
    </source>
</reference>
<dbReference type="FunCoup" id="A0A2K2DA58">
    <property type="interactions" value="19"/>
</dbReference>
<protein>
    <recommendedName>
        <fullName evidence="10">HhH-GPD domain-containing protein</fullName>
    </recommendedName>
</protein>
<dbReference type="PANTHER" id="PTHR46213">
    <property type="entry name" value="TRANSCRIPTIONAL ACTIVATOR DEMETER"/>
    <property type="match status" value="1"/>
</dbReference>
<feature type="region of interest" description="Disordered" evidence="9">
    <location>
        <begin position="1787"/>
        <end position="1807"/>
    </location>
</feature>
<feature type="region of interest" description="Disordered" evidence="9">
    <location>
        <begin position="1180"/>
        <end position="1204"/>
    </location>
</feature>
<comment type="cofactor">
    <cofactor evidence="1">
        <name>[4Fe-4S] cluster</name>
        <dbReference type="ChEBI" id="CHEBI:49883"/>
    </cofactor>
</comment>
<feature type="compositionally biased region" description="Polar residues" evidence="9">
    <location>
        <begin position="566"/>
        <end position="578"/>
    </location>
</feature>
<feature type="compositionally biased region" description="Polar residues" evidence="9">
    <location>
        <begin position="26"/>
        <end position="36"/>
    </location>
</feature>
<dbReference type="Gene3D" id="1.10.340.30">
    <property type="entry name" value="Hypothetical protein, domain 2"/>
    <property type="match status" value="1"/>
</dbReference>
<reference evidence="12" key="3">
    <citation type="submission" date="2018-08" db="UniProtKB">
        <authorList>
            <consortium name="EnsemblPlants"/>
        </authorList>
    </citation>
    <scope>IDENTIFICATION</scope>
    <source>
        <strain evidence="12">cv. Bd21</strain>
    </source>
</reference>
<dbReference type="OrthoDB" id="5607at2759"/>
<dbReference type="InterPro" id="IPR003651">
    <property type="entry name" value="Endonuclease3_FeS-loop_motif"/>
</dbReference>
<comment type="subcellular location">
    <subcellularLocation>
        <location evidence="2">Nucleus</location>
    </subcellularLocation>
</comment>
<feature type="compositionally biased region" description="Basic residues" evidence="9">
    <location>
        <begin position="334"/>
        <end position="346"/>
    </location>
</feature>
<feature type="region of interest" description="Disordered" evidence="9">
    <location>
        <begin position="192"/>
        <end position="236"/>
    </location>
</feature>
<dbReference type="SMART" id="SM00525">
    <property type="entry name" value="FES"/>
    <property type="match status" value="1"/>
</dbReference>
<dbReference type="Pfam" id="PF15628">
    <property type="entry name" value="RRM_DME"/>
    <property type="match status" value="1"/>
</dbReference>
<dbReference type="RefSeq" id="XP_014754549.1">
    <property type="nucleotide sequence ID" value="XM_014899063.2"/>
</dbReference>
<keyword evidence="13" id="KW-1185">Reference proteome</keyword>
<dbReference type="GO" id="GO:0019104">
    <property type="term" value="F:DNA N-glycosylase activity"/>
    <property type="evidence" value="ECO:0007669"/>
    <property type="project" value="InterPro"/>
</dbReference>
<feature type="region of interest" description="Disordered" evidence="9">
    <location>
        <begin position="565"/>
        <end position="599"/>
    </location>
</feature>
<reference evidence="11 12" key="1">
    <citation type="journal article" date="2010" name="Nature">
        <title>Genome sequencing and analysis of the model grass Brachypodium distachyon.</title>
        <authorList>
            <consortium name="International Brachypodium Initiative"/>
        </authorList>
    </citation>
    <scope>NUCLEOTIDE SEQUENCE [LARGE SCALE GENOMIC DNA]</scope>
    <source>
        <strain evidence="11 12">Bd21</strain>
    </source>
</reference>
<evidence type="ECO:0000256" key="6">
    <source>
        <dbReference type="ARBA" id="ARBA00023014"/>
    </source>
</evidence>
<dbReference type="CDD" id="cd00056">
    <property type="entry name" value="ENDO3c"/>
    <property type="match status" value="1"/>
</dbReference>
<dbReference type="GeneID" id="100844361"/>
<dbReference type="GO" id="GO:0005634">
    <property type="term" value="C:nucleus"/>
    <property type="evidence" value="ECO:0007669"/>
    <property type="project" value="UniProtKB-SubCell"/>
</dbReference>
<feature type="compositionally biased region" description="Basic residues" evidence="9">
    <location>
        <begin position="372"/>
        <end position="383"/>
    </location>
</feature>
<evidence type="ECO:0000256" key="7">
    <source>
        <dbReference type="ARBA" id="ARBA00023125"/>
    </source>
</evidence>
<evidence type="ECO:0000256" key="2">
    <source>
        <dbReference type="ARBA" id="ARBA00004123"/>
    </source>
</evidence>
<feature type="domain" description="HhH-GPD" evidence="10">
    <location>
        <begin position="1253"/>
        <end position="1404"/>
    </location>
</feature>
<feature type="compositionally biased region" description="Polar residues" evidence="9">
    <location>
        <begin position="192"/>
        <end position="204"/>
    </location>
</feature>
<keyword evidence="5" id="KW-0408">Iron</keyword>
<dbReference type="InterPro" id="IPR028925">
    <property type="entry name" value="RRM_DME"/>
</dbReference>
<dbReference type="KEGG" id="bdi:100844361"/>
<feature type="region of interest" description="Disordered" evidence="9">
    <location>
        <begin position="1"/>
        <end position="38"/>
    </location>
</feature>
<dbReference type="Proteomes" id="UP000008810">
    <property type="component" value="Chromosome 2"/>
</dbReference>
<accession>A0A2K2DA58</accession>
<keyword evidence="4" id="KW-0479">Metal-binding</keyword>
<dbReference type="Gene3D" id="1.10.1670.10">
    <property type="entry name" value="Helix-hairpin-Helix base-excision DNA repair enzymes (C-terminal)"/>
    <property type="match status" value="1"/>
</dbReference>
<dbReference type="InterPro" id="IPR011257">
    <property type="entry name" value="DNA_glycosylase"/>
</dbReference>
<dbReference type="GO" id="GO:0006284">
    <property type="term" value="P:base-excision repair"/>
    <property type="evidence" value="ECO:0007669"/>
    <property type="project" value="InterPro"/>
</dbReference>
<dbReference type="EnsemblPlants" id="PNT71156">
    <property type="protein sequence ID" value="PNT71156"/>
    <property type="gene ID" value="BRADI_2g23797v3"/>
</dbReference>
<keyword evidence="8" id="KW-0539">Nucleus</keyword>
<evidence type="ECO:0000313" key="11">
    <source>
        <dbReference type="EMBL" id="PNT71156.1"/>
    </source>
</evidence>
<feature type="compositionally biased region" description="Polar residues" evidence="9">
    <location>
        <begin position="1795"/>
        <end position="1807"/>
    </location>
</feature>
<dbReference type="SUPFAM" id="SSF48150">
    <property type="entry name" value="DNA-glycosylase"/>
    <property type="match status" value="1"/>
</dbReference>
<dbReference type="InterPro" id="IPR023170">
    <property type="entry name" value="HhH_base_excis_C"/>
</dbReference>
<gene>
    <name evidence="12" type="primary">LOC100844361</name>
    <name evidence="11" type="ORF">BRADI_2g23797v3</name>
</gene>
<dbReference type="GO" id="GO:0141166">
    <property type="term" value="P:chromosomal 5-methylcytosine DNA demethylation pathway"/>
    <property type="evidence" value="ECO:0007669"/>
    <property type="project" value="InterPro"/>
</dbReference>
<dbReference type="InterPro" id="IPR003265">
    <property type="entry name" value="HhH-GPD_domain"/>
</dbReference>
<evidence type="ECO:0000259" key="10">
    <source>
        <dbReference type="SMART" id="SM00478"/>
    </source>
</evidence>
<dbReference type="InterPro" id="IPR044811">
    <property type="entry name" value="DME/ROS1"/>
</dbReference>
<sequence length="1807" mass="199256">MSVRGDRSGSPANPSSVVLEARMDNLQANPAENQEIWTPAMAERRSTPSPSIPGNRSLFLGDGAPSIGCQNLAAGSSPITGPNLLSGCSRSMMSATHEGSASAPRAALQGSCNLPAGCTKVPISIFVFQRRRAGRGSRPPTPLSGTSIPAPALPGVPGDSEDAPSILLPRSDFLSIGRASNDVASDMAMNPSAQATPVSCSSEHPSIHFQPNGLDAESPKTGIQGNDSQPSSSSAVVTSGVHSKLESAIPARTDETQGQHTKQLIELLGEGVTDHNMLVYQRTPKKPRTQLKQNDPTVVATPAALKERTLTQIDIQISGTAKVETFQIEDTPARKVKPRRKKHRAKVIREDKRGKKQNSAVTTPEEKSPNQKARRSYVRKKRNLSSLEKCPGPVTDRSISGGTENAARSRIASVRRRLQFELGEQGVQGDQSSTGNSCQHNEKLAHAKSSLCSMTRSAVQIGHGLQANMENLPGGLAFGMTRKLNELLDEYIHLPEITPKPTQEISPATSGCLSREVTGKQDNAGSTHDPDATRMGVTIMEGNNKDLGVKYSNIDGFDMHRLATSIPETESTESQVTKVSKLEEKEHGQHTESDSSLTNSRDSIILRAATEMLAFCQAGGIKKKRSIRARRISFVPIMDIEKNKSQAFARLPQSCMEALYESSCIKFATKKRSQKERLHSPSSIQPNMDKKSMFSSRSIFSGGSNGLKGSEGTFQQTLPQAPDNRRINLDIYCEVPERSSEHTYMDHLQGVTSRLKYLDLNTEHLHRTEMLPSQTMSAVVSFGETGGLSNSLVPYSGQMIFPYERPLHLVKKQRPRAKVNLDYETTRVWNLLMGKATEPVDGTDVDKERWWQQEREVFQGRANSFIARMRLVQGDRHFSPWKGSVVDSVVGVFLTQNVSDHLSSSAFMALAASFPPGSVHSNCEDDITSQANEEIFSMSAVGGDISMFDFFDSGTRSDLEATEGFCIHQETEIDHRAHQFPDFSSIELTASAGSPPEIQSQKDMSSTESVMISETITETQLSSSSGKNYAPRYFVGGVNGAAFQQLGSNFDGNPLAGNDAATNELGCQRIIGAINDNGVGEHVIPSPSVLMYPFISVDNRQPDVANEPYVYSTSHKSSAGSASSHPKNGAVEKELPLFMPSDNHIAQINYSKTVISTLTTPETSTDLPVKLRYNKRAGFEASELQQHESHSVTGGNGMIADTASGADESTLKSGFIAHNGVPDKAAQASRPKKARTTNKKNMEKFDWDKFRRQACDDGHMNERTFERRDSVDWEAVRCADVQRISHAIRERGMNNVLAERIQSFLNRLVRDHGSIDLEWLRDIPPDSAKDYLLSIRGLGLKSVECVRLLTLHHLAFPVDTNVGRICVRLGWVPIQPLPESLQLHLLELYPVLETIQKYIWPRLCKLDQQTLYELHYQMITFGKVFCTKSKPNCNACPMRSECKHFASAFASARLALPAPQEKSLVKSSNQFSFENSGLPTRNHAWNSTVLSVLPQLEGSTYGRDVLATYSEPIVEEPASPREEECPETLENDIEDYDADNGEIPTIKLNMEAFAQNLENCIKESNKDLQSDDIAKALVAISTEAASIPVPKLKNVRRLRTEHYVYELPDSHSLVQQLELARREPDDPSPYLLTIWMEDDIKEMSKAPKSCCDSQMEADFCNNGKCHYCVPERENQSRYVRGTILVPCRTAMKGSFPLNGTYFQVNEVFADHKSSHDPIHVAREQLWSLQRRMVYFGTSVSTIFKGLTTEEVQQCFWRGFVCVRGFDMETKAPRPLCPHLHLAASKLPRSRKTAETEQNSGLAKASIS</sequence>
<organism evidence="11">
    <name type="scientific">Brachypodium distachyon</name>
    <name type="common">Purple false brome</name>
    <name type="synonym">Trachynia distachya</name>
    <dbReference type="NCBI Taxonomy" id="15368"/>
    <lineage>
        <taxon>Eukaryota</taxon>
        <taxon>Viridiplantae</taxon>
        <taxon>Streptophyta</taxon>
        <taxon>Embryophyta</taxon>
        <taxon>Tracheophyta</taxon>
        <taxon>Spermatophyta</taxon>
        <taxon>Magnoliopsida</taxon>
        <taxon>Liliopsida</taxon>
        <taxon>Poales</taxon>
        <taxon>Poaceae</taxon>
        <taxon>BOP clade</taxon>
        <taxon>Pooideae</taxon>
        <taxon>Stipodae</taxon>
        <taxon>Brachypodieae</taxon>
        <taxon>Brachypodium</taxon>
    </lineage>
</organism>
<feature type="region of interest" description="Disordered" evidence="9">
    <location>
        <begin position="132"/>
        <end position="166"/>
    </location>
</feature>
<name>A0A2K2DA58_BRADI</name>
<dbReference type="FunFam" id="1.10.1670.10:FF:000004">
    <property type="entry name" value="DNA glycosylase/AP lyase ROS1"/>
    <property type="match status" value="1"/>
</dbReference>
<feature type="region of interest" description="Disordered" evidence="9">
    <location>
        <begin position="331"/>
        <end position="406"/>
    </location>
</feature>
<evidence type="ECO:0000256" key="5">
    <source>
        <dbReference type="ARBA" id="ARBA00023004"/>
    </source>
</evidence>
<keyword evidence="7" id="KW-0238">DNA-binding</keyword>
<evidence type="ECO:0000313" key="13">
    <source>
        <dbReference type="Proteomes" id="UP000008810"/>
    </source>
</evidence>
<evidence type="ECO:0000256" key="3">
    <source>
        <dbReference type="ARBA" id="ARBA00005646"/>
    </source>
</evidence>
<evidence type="ECO:0000256" key="8">
    <source>
        <dbReference type="ARBA" id="ARBA00023242"/>
    </source>
</evidence>
<dbReference type="GO" id="GO:0051539">
    <property type="term" value="F:4 iron, 4 sulfur cluster binding"/>
    <property type="evidence" value="ECO:0007669"/>
    <property type="project" value="InterPro"/>
</dbReference>
<feature type="compositionally biased region" description="Basic and acidic residues" evidence="9">
    <location>
        <begin position="580"/>
        <end position="593"/>
    </location>
</feature>
<evidence type="ECO:0000256" key="1">
    <source>
        <dbReference type="ARBA" id="ARBA00001966"/>
    </source>
</evidence>
<dbReference type="GO" id="GO:0003677">
    <property type="term" value="F:DNA binding"/>
    <property type="evidence" value="ECO:0007669"/>
    <property type="project" value="UniProtKB-KW"/>
</dbReference>
<dbReference type="SMART" id="SM00478">
    <property type="entry name" value="ENDO3c"/>
    <property type="match status" value="1"/>
</dbReference>
<dbReference type="EMBL" id="CM000881">
    <property type="protein sequence ID" value="PNT71156.1"/>
    <property type="molecule type" value="Genomic_DNA"/>
</dbReference>
<dbReference type="Gramene" id="PNT71156">
    <property type="protein sequence ID" value="PNT71156"/>
    <property type="gene ID" value="BRADI_2g23797v3"/>
</dbReference>
<dbReference type="GO" id="GO:0051747">
    <property type="term" value="F:cytosine C-5 DNA demethylase activity"/>
    <property type="evidence" value="ECO:0007669"/>
    <property type="project" value="UniProtKB-ARBA"/>
</dbReference>
<comment type="similarity">
    <text evidence="3">Belongs to the DNA glycosylase family. DEMETER subfamily.</text>
</comment>
<dbReference type="GO" id="GO:0046872">
    <property type="term" value="F:metal ion binding"/>
    <property type="evidence" value="ECO:0007669"/>
    <property type="project" value="UniProtKB-KW"/>
</dbReference>
<proteinExistence type="inferred from homology"/>
<keyword evidence="6" id="KW-0411">Iron-sulfur</keyword>
<dbReference type="PANTHER" id="PTHR46213:SF2">
    <property type="entry name" value="PROTEIN ROS1C"/>
    <property type="match status" value="1"/>
</dbReference>